<evidence type="ECO:0000313" key="3">
    <source>
        <dbReference type="Proteomes" id="UP000265520"/>
    </source>
</evidence>
<dbReference type="EMBL" id="LXQA010495673">
    <property type="protein sequence ID" value="MCI55402.1"/>
    <property type="molecule type" value="Genomic_DNA"/>
</dbReference>
<proteinExistence type="predicted"/>
<feature type="region of interest" description="Disordered" evidence="1">
    <location>
        <begin position="1"/>
        <end position="22"/>
    </location>
</feature>
<dbReference type="AlphaFoldDB" id="A0A392T3R3"/>
<feature type="non-terminal residue" evidence="2">
    <location>
        <position position="55"/>
    </location>
</feature>
<evidence type="ECO:0000313" key="2">
    <source>
        <dbReference type="EMBL" id="MCI55402.1"/>
    </source>
</evidence>
<accession>A0A392T3R3</accession>
<name>A0A392T3R3_9FABA</name>
<dbReference type="Proteomes" id="UP000265520">
    <property type="component" value="Unassembled WGS sequence"/>
</dbReference>
<keyword evidence="3" id="KW-1185">Reference proteome</keyword>
<reference evidence="2 3" key="1">
    <citation type="journal article" date="2018" name="Front. Plant Sci.">
        <title>Red Clover (Trifolium pratense) and Zigzag Clover (T. medium) - A Picture of Genomic Similarities and Differences.</title>
        <authorList>
            <person name="Dluhosova J."/>
            <person name="Istvanek J."/>
            <person name="Nedelnik J."/>
            <person name="Repkova J."/>
        </authorList>
    </citation>
    <scope>NUCLEOTIDE SEQUENCE [LARGE SCALE GENOMIC DNA]</scope>
    <source>
        <strain evidence="3">cv. 10/8</strain>
        <tissue evidence="2">Leaf</tissue>
    </source>
</reference>
<protein>
    <submittedName>
        <fullName evidence="2">Uncharacterized protein</fullName>
    </submittedName>
</protein>
<organism evidence="2 3">
    <name type="scientific">Trifolium medium</name>
    <dbReference type="NCBI Taxonomy" id="97028"/>
    <lineage>
        <taxon>Eukaryota</taxon>
        <taxon>Viridiplantae</taxon>
        <taxon>Streptophyta</taxon>
        <taxon>Embryophyta</taxon>
        <taxon>Tracheophyta</taxon>
        <taxon>Spermatophyta</taxon>
        <taxon>Magnoliopsida</taxon>
        <taxon>eudicotyledons</taxon>
        <taxon>Gunneridae</taxon>
        <taxon>Pentapetalae</taxon>
        <taxon>rosids</taxon>
        <taxon>fabids</taxon>
        <taxon>Fabales</taxon>
        <taxon>Fabaceae</taxon>
        <taxon>Papilionoideae</taxon>
        <taxon>50 kb inversion clade</taxon>
        <taxon>NPAAA clade</taxon>
        <taxon>Hologalegina</taxon>
        <taxon>IRL clade</taxon>
        <taxon>Trifolieae</taxon>
        <taxon>Trifolium</taxon>
    </lineage>
</organism>
<comment type="caution">
    <text evidence="2">The sequence shown here is derived from an EMBL/GenBank/DDBJ whole genome shotgun (WGS) entry which is preliminary data.</text>
</comment>
<evidence type="ECO:0000256" key="1">
    <source>
        <dbReference type="SAM" id="MobiDB-lite"/>
    </source>
</evidence>
<sequence length="55" mass="6210">MQSCMAMDKWQPCRSGSPSPSRARVNEVMLETQHGLCTWPLLQNGIKHFGTFMKG</sequence>